<feature type="transmembrane region" description="Helical" evidence="9">
    <location>
        <begin position="546"/>
        <end position="566"/>
    </location>
</feature>
<feature type="transmembrane region" description="Helical" evidence="9">
    <location>
        <begin position="578"/>
        <end position="596"/>
    </location>
</feature>
<evidence type="ECO:0000256" key="6">
    <source>
        <dbReference type="ARBA" id="ARBA00023136"/>
    </source>
</evidence>
<evidence type="ECO:0000256" key="7">
    <source>
        <dbReference type="RuleBase" id="RU003755"/>
    </source>
</evidence>
<keyword evidence="11" id="KW-1185">Reference proteome</keyword>
<accession>A0AAN6G6I9</accession>
<dbReference type="GO" id="GO:0005886">
    <property type="term" value="C:plasma membrane"/>
    <property type="evidence" value="ECO:0007669"/>
    <property type="project" value="UniProtKB-ARBA"/>
</dbReference>
<feature type="transmembrane region" description="Helical" evidence="9">
    <location>
        <begin position="290"/>
        <end position="311"/>
    </location>
</feature>
<evidence type="ECO:0000256" key="4">
    <source>
        <dbReference type="ARBA" id="ARBA00022692"/>
    </source>
</evidence>
<dbReference type="SUPFAM" id="SSF103473">
    <property type="entry name" value="MFS general substrate transporter"/>
    <property type="match status" value="1"/>
</dbReference>
<feature type="region of interest" description="Disordered" evidence="8">
    <location>
        <begin position="39"/>
        <end position="69"/>
    </location>
</feature>
<evidence type="ECO:0000256" key="2">
    <source>
        <dbReference type="ARBA" id="ARBA00005982"/>
    </source>
</evidence>
<organism evidence="10 11">
    <name type="scientific">Tilletia horrida</name>
    <dbReference type="NCBI Taxonomy" id="155126"/>
    <lineage>
        <taxon>Eukaryota</taxon>
        <taxon>Fungi</taxon>
        <taxon>Dikarya</taxon>
        <taxon>Basidiomycota</taxon>
        <taxon>Ustilaginomycotina</taxon>
        <taxon>Exobasidiomycetes</taxon>
        <taxon>Tilletiales</taxon>
        <taxon>Tilletiaceae</taxon>
        <taxon>Tilletia</taxon>
    </lineage>
</organism>
<keyword evidence="6 9" id="KW-0472">Membrane</keyword>
<feature type="transmembrane region" description="Helical" evidence="9">
    <location>
        <begin position="262"/>
        <end position="284"/>
    </location>
</feature>
<evidence type="ECO:0000256" key="8">
    <source>
        <dbReference type="SAM" id="MobiDB-lite"/>
    </source>
</evidence>
<dbReference type="AlphaFoldDB" id="A0AAN6G6I9"/>
<comment type="caution">
    <text evidence="10">The sequence shown here is derived from an EMBL/GenBank/DDBJ whole genome shotgun (WGS) entry which is preliminary data.</text>
</comment>
<evidence type="ECO:0000313" key="11">
    <source>
        <dbReference type="Proteomes" id="UP001176521"/>
    </source>
</evidence>
<evidence type="ECO:0000256" key="1">
    <source>
        <dbReference type="ARBA" id="ARBA00004141"/>
    </source>
</evidence>
<feature type="transmembrane region" description="Helical" evidence="9">
    <location>
        <begin position="177"/>
        <end position="198"/>
    </location>
</feature>
<feature type="transmembrane region" description="Helical" evidence="9">
    <location>
        <begin position="388"/>
        <end position="405"/>
    </location>
</feature>
<proteinExistence type="inferred from homology"/>
<keyword evidence="3 7" id="KW-0813">Transport</keyword>
<protein>
    <submittedName>
        <fullName evidence="10">Uncharacterized protein</fullName>
    </submittedName>
</protein>
<dbReference type="GO" id="GO:0071916">
    <property type="term" value="F:dipeptide transmembrane transporter activity"/>
    <property type="evidence" value="ECO:0007669"/>
    <property type="project" value="UniProtKB-ARBA"/>
</dbReference>
<comment type="subcellular location">
    <subcellularLocation>
        <location evidence="1 7">Membrane</location>
        <topology evidence="1 7">Multi-pass membrane protein</topology>
    </subcellularLocation>
</comment>
<dbReference type="InterPro" id="IPR000109">
    <property type="entry name" value="POT_fam"/>
</dbReference>
<keyword evidence="4 7" id="KW-0812">Transmembrane</keyword>
<gene>
    <name evidence="10" type="ORF">OC842_006121</name>
</gene>
<dbReference type="PANTHER" id="PTHR11654">
    <property type="entry name" value="OLIGOPEPTIDE TRANSPORTER-RELATED"/>
    <property type="match status" value="1"/>
</dbReference>
<dbReference type="Gene3D" id="1.20.1250.20">
    <property type="entry name" value="MFS general substrate transporter like domains"/>
    <property type="match status" value="1"/>
</dbReference>
<dbReference type="Pfam" id="PF00854">
    <property type="entry name" value="PTR2"/>
    <property type="match status" value="1"/>
</dbReference>
<keyword evidence="5 9" id="KW-1133">Transmembrane helix</keyword>
<dbReference type="InterPro" id="IPR036259">
    <property type="entry name" value="MFS_trans_sf"/>
</dbReference>
<evidence type="ECO:0000256" key="9">
    <source>
        <dbReference type="SAM" id="Phobius"/>
    </source>
</evidence>
<feature type="compositionally biased region" description="Basic and acidic residues" evidence="8">
    <location>
        <begin position="51"/>
        <end position="65"/>
    </location>
</feature>
<dbReference type="FunFam" id="1.20.1250.20:FF:000085">
    <property type="entry name" value="MFS peptide transporter Ptr2"/>
    <property type="match status" value="1"/>
</dbReference>
<sequence>MSKGAPPEYAAVLDQQITAIAEEGPTQAATHALQPYQLQASRSASTAAEQHPSHHDDPGVDDEGRPLPTDSELATLRRVPAKIPLAAYLVAFLELAERLSYYGATQVFQNFVQRPLPECSTTGASECAGPNASSGALGYGQRAATAVSNTNTFWVYLMPILGAWIADSFLGRFKTVCWAVLIAIIGHILLVISALPTVIEDRAGAMACFSIAFIVMGIGTGWFKSNIAPLVAEQIPVKKMFVEVRSNGERVIVDPNLTVVRIFMYFYLFINIGALIGQVSMPFAEKHVGYWLAYLIPTIVFAVCPFVLYFGRHLYRSVPPQGSVLAQSLRLWWFASKGRWSLNPIRTWRQLTAQDFWTAALPSRQANKPEWMTFDDNWVFEVRRGFKACAVFCFFPIYWLCYNQINNNLVSQSATMTLNGVPNEIISNVDPLAIMILVPILDLFVYPFFRRFGFNFTALKRITAGFIVAAFAMVWASVLQHYIYKTNPCGKYVSECTDANGDTLVSSLNVWIQTGCFLLVAISEIFASITGLEYAYTKAPVNMRSLVMSIFLFTNAVAAAIGNAFTPLSQDPNLVINYAVFAGASFVFGIAFWAIFRDLDSQEDALNQLDQGEFGSGRRGDDVEGKVTSEVIGGGAEEKKVGHETVKEKA</sequence>
<name>A0AAN6G6I9_9BASI</name>
<comment type="similarity">
    <text evidence="2 7">Belongs to the major facilitator superfamily. Proton-dependent oligopeptide transporter (POT/PTR) (TC 2.A.17) family.</text>
</comment>
<evidence type="ECO:0000256" key="5">
    <source>
        <dbReference type="ARBA" id="ARBA00022989"/>
    </source>
</evidence>
<feature type="transmembrane region" description="Helical" evidence="9">
    <location>
        <begin position="425"/>
        <end position="449"/>
    </location>
</feature>
<evidence type="ECO:0000313" key="10">
    <source>
        <dbReference type="EMBL" id="KAK0523526.1"/>
    </source>
</evidence>
<evidence type="ECO:0000256" key="3">
    <source>
        <dbReference type="ARBA" id="ARBA00022448"/>
    </source>
</evidence>
<dbReference type="InterPro" id="IPR018456">
    <property type="entry name" value="PTR2_symporter_CS"/>
</dbReference>
<dbReference type="Proteomes" id="UP001176521">
    <property type="component" value="Unassembled WGS sequence"/>
</dbReference>
<dbReference type="PROSITE" id="PS01022">
    <property type="entry name" value="PTR2_1"/>
    <property type="match status" value="1"/>
</dbReference>
<reference evidence="10" key="1">
    <citation type="journal article" date="2023" name="PhytoFront">
        <title>Draft Genome Resources of Seven Strains of Tilletia horrida, Causal Agent of Kernel Smut of Rice.</title>
        <authorList>
            <person name="Khanal S."/>
            <person name="Antony Babu S."/>
            <person name="Zhou X.G."/>
        </authorList>
    </citation>
    <scope>NUCLEOTIDE SEQUENCE</scope>
    <source>
        <strain evidence="10">TX3</strain>
    </source>
</reference>
<feature type="transmembrane region" description="Helical" evidence="9">
    <location>
        <begin position="153"/>
        <end position="170"/>
    </location>
</feature>
<feature type="transmembrane region" description="Helical" evidence="9">
    <location>
        <begin position="204"/>
        <end position="223"/>
    </location>
</feature>
<dbReference type="PROSITE" id="PS01023">
    <property type="entry name" value="PTR2_2"/>
    <property type="match status" value="1"/>
</dbReference>
<feature type="transmembrane region" description="Helical" evidence="9">
    <location>
        <begin position="461"/>
        <end position="483"/>
    </location>
</feature>
<feature type="compositionally biased region" description="Polar residues" evidence="8">
    <location>
        <begin position="39"/>
        <end position="48"/>
    </location>
</feature>
<dbReference type="EMBL" id="JAPDMQ010000507">
    <property type="protein sequence ID" value="KAK0523526.1"/>
    <property type="molecule type" value="Genomic_DNA"/>
</dbReference>
<feature type="transmembrane region" description="Helical" evidence="9">
    <location>
        <begin position="510"/>
        <end position="534"/>
    </location>
</feature>